<dbReference type="EMBL" id="CP007142">
    <property type="protein sequence ID" value="AJQ92102.1"/>
    <property type="molecule type" value="Genomic_DNA"/>
</dbReference>
<evidence type="ECO:0000259" key="1">
    <source>
        <dbReference type="Pfam" id="PF13643"/>
    </source>
</evidence>
<proteinExistence type="predicted"/>
<feature type="domain" description="DUF4145" evidence="1">
    <location>
        <begin position="41"/>
        <end position="121"/>
    </location>
</feature>
<gene>
    <name evidence="2" type="ORF">YC6258_00046</name>
</gene>
<dbReference type="HOGENOM" id="CLU_1957710_0_0_6"/>
<protein>
    <recommendedName>
        <fullName evidence="1">DUF4145 domain-containing protein</fullName>
    </recommendedName>
</protein>
<organism evidence="2 3">
    <name type="scientific">Gynuella sunshinyii YC6258</name>
    <dbReference type="NCBI Taxonomy" id="1445510"/>
    <lineage>
        <taxon>Bacteria</taxon>
        <taxon>Pseudomonadati</taxon>
        <taxon>Pseudomonadota</taxon>
        <taxon>Gammaproteobacteria</taxon>
        <taxon>Oceanospirillales</taxon>
        <taxon>Saccharospirillaceae</taxon>
        <taxon>Gynuella</taxon>
    </lineage>
</organism>
<dbReference type="RefSeq" id="WP_052830615.1">
    <property type="nucleotide sequence ID" value="NZ_CP007142.1"/>
</dbReference>
<dbReference type="AlphaFoldDB" id="A0A0C5VC66"/>
<dbReference type="KEGG" id="gsn:YC6258_00046"/>
<dbReference type="STRING" id="1445510.YC6258_00046"/>
<dbReference type="Pfam" id="PF13643">
    <property type="entry name" value="DUF4145"/>
    <property type="match status" value="1"/>
</dbReference>
<accession>A0A0C5VC66</accession>
<dbReference type="Proteomes" id="UP000032266">
    <property type="component" value="Chromosome"/>
</dbReference>
<reference evidence="2 3" key="1">
    <citation type="submission" date="2014-01" db="EMBL/GenBank/DDBJ databases">
        <title>Full genme sequencing of cellulolytic bacterium Gynuella sunshinyii YC6258T gen. nov., sp. nov.</title>
        <authorList>
            <person name="Khan H."/>
            <person name="Chung E.J."/>
            <person name="Chung Y.R."/>
        </authorList>
    </citation>
    <scope>NUCLEOTIDE SEQUENCE [LARGE SCALE GENOMIC DNA]</scope>
    <source>
        <strain evidence="2 3">YC6258</strain>
    </source>
</reference>
<dbReference type="InterPro" id="IPR025285">
    <property type="entry name" value="DUF4145"/>
</dbReference>
<evidence type="ECO:0000313" key="2">
    <source>
        <dbReference type="EMBL" id="AJQ92102.1"/>
    </source>
</evidence>
<keyword evidence="3" id="KW-1185">Reference proteome</keyword>
<evidence type="ECO:0000313" key="3">
    <source>
        <dbReference type="Proteomes" id="UP000032266"/>
    </source>
</evidence>
<name>A0A0C5VC66_9GAMM</name>
<sequence>MASQDGILVEKIYPEPELSIPEELPDRAREYLRQAKESIGQPAGAVILAASAVDSMLKAKGYKEGSLYSRIDKAASDHLITDGMAKWAHHVRLESNSQRHADDSDPLPTVEDARRVIKFTDALVQFLFVLPALIDQGIEQTSAN</sequence>